<dbReference type="AlphaFoldDB" id="A0A4R6M7U0"/>
<evidence type="ECO:0000313" key="9">
    <source>
        <dbReference type="EMBL" id="TDO96199.1"/>
    </source>
</evidence>
<dbReference type="EC" id="3.5.1.96" evidence="5 6"/>
<evidence type="ECO:0000259" key="8">
    <source>
        <dbReference type="Pfam" id="PF24827"/>
    </source>
</evidence>
<keyword evidence="3 5" id="KW-0378">Hydrolase</keyword>
<evidence type="ECO:0000256" key="5">
    <source>
        <dbReference type="HAMAP-Rule" id="MF_00767"/>
    </source>
</evidence>
<gene>
    <name evidence="5" type="primary">astE</name>
    <name evidence="9" type="ORF">DFP79_2771</name>
</gene>
<protein>
    <recommendedName>
        <fullName evidence="5 6">Succinylglutamate desuccinylase</fullName>
        <ecNumber evidence="5 6">3.5.1.96</ecNumber>
    </recommendedName>
</protein>
<feature type="binding site" evidence="5">
    <location>
        <position position="159"/>
    </location>
    <ligand>
        <name>Zn(2+)</name>
        <dbReference type="ChEBI" id="CHEBI:29105"/>
    </ligand>
</feature>
<evidence type="ECO:0000256" key="3">
    <source>
        <dbReference type="ARBA" id="ARBA00022801"/>
    </source>
</evidence>
<feature type="active site" evidence="5">
    <location>
        <position position="223"/>
    </location>
</feature>
<dbReference type="GO" id="GO:0008270">
    <property type="term" value="F:zinc ion binding"/>
    <property type="evidence" value="ECO:0007669"/>
    <property type="project" value="UniProtKB-UniRule"/>
</dbReference>
<comment type="caution">
    <text evidence="9">The sequence shown here is derived from an EMBL/GenBank/DDBJ whole genome shotgun (WGS) entry which is preliminary data.</text>
</comment>
<evidence type="ECO:0000256" key="2">
    <source>
        <dbReference type="ARBA" id="ARBA00022723"/>
    </source>
</evidence>
<evidence type="ECO:0000256" key="6">
    <source>
        <dbReference type="NCBIfam" id="TIGR03242"/>
    </source>
</evidence>
<dbReference type="OrthoDB" id="5290473at2"/>
<dbReference type="SUPFAM" id="SSF53187">
    <property type="entry name" value="Zn-dependent exopeptidases"/>
    <property type="match status" value="1"/>
</dbReference>
<dbReference type="NCBIfam" id="NF003706">
    <property type="entry name" value="PRK05324.1"/>
    <property type="match status" value="1"/>
</dbReference>
<keyword evidence="10" id="KW-1185">Reference proteome</keyword>
<comment type="similarity">
    <text evidence="5">Belongs to the AspA/AstE family. Succinylglutamate desuccinylase subfamily.</text>
</comment>
<dbReference type="GO" id="GO:0019544">
    <property type="term" value="P:L-arginine catabolic process to L-glutamate"/>
    <property type="evidence" value="ECO:0007669"/>
    <property type="project" value="UniProtKB-UniRule"/>
</dbReference>
<dbReference type="UniPathway" id="UPA00185">
    <property type="reaction ID" value="UER00283"/>
</dbReference>
<keyword evidence="4 5" id="KW-0862">Zinc</keyword>
<dbReference type="GO" id="GO:0016788">
    <property type="term" value="F:hydrolase activity, acting on ester bonds"/>
    <property type="evidence" value="ECO:0007669"/>
    <property type="project" value="UniProtKB-UniRule"/>
</dbReference>
<dbReference type="InterPro" id="IPR055438">
    <property type="entry name" value="AstE_AspA_cat"/>
</dbReference>
<feature type="domain" description="AstE/AspA barrel-sandwich hybrid" evidence="7">
    <location>
        <begin position="261"/>
        <end position="334"/>
    </location>
</feature>
<dbReference type="NCBIfam" id="TIGR03242">
    <property type="entry name" value="arg_catab_astE"/>
    <property type="match status" value="1"/>
</dbReference>
<dbReference type="PANTHER" id="PTHR15162:SF7">
    <property type="entry name" value="SUCCINYLGLUTAMATE DESUCCINYLASE"/>
    <property type="match status" value="1"/>
</dbReference>
<dbReference type="InterPro" id="IPR016681">
    <property type="entry name" value="SuccinylGlu_desuccinylase"/>
</dbReference>
<evidence type="ECO:0000256" key="1">
    <source>
        <dbReference type="ARBA" id="ARBA00022503"/>
    </source>
</evidence>
<feature type="binding site" evidence="5">
    <location>
        <position position="65"/>
    </location>
    <ligand>
        <name>Zn(2+)</name>
        <dbReference type="ChEBI" id="CHEBI:29105"/>
    </ligand>
</feature>
<feature type="binding site" evidence="5">
    <location>
        <position position="68"/>
    </location>
    <ligand>
        <name>Zn(2+)</name>
        <dbReference type="ChEBI" id="CHEBI:29105"/>
    </ligand>
</feature>
<dbReference type="InterPro" id="IPR007036">
    <property type="entry name" value="Aste_AspA_hybrid_dom"/>
</dbReference>
<dbReference type="EMBL" id="SNXC01000014">
    <property type="protein sequence ID" value="TDO96199.1"/>
    <property type="molecule type" value="Genomic_DNA"/>
</dbReference>
<comment type="cofactor">
    <cofactor evidence="5">
        <name>Zn(2+)</name>
        <dbReference type="ChEBI" id="CHEBI:29105"/>
    </cofactor>
    <text evidence="5">Binds 1 zinc ion per subunit.</text>
</comment>
<feature type="domain" description="Succinylglutamate desuccinylase/Aspartoacylase catalytic" evidence="8">
    <location>
        <begin position="57"/>
        <end position="248"/>
    </location>
</feature>
<comment type="catalytic activity">
    <reaction evidence="5">
        <text>N-succinyl-L-glutamate + H2O = L-glutamate + succinate</text>
        <dbReference type="Rhea" id="RHEA:15169"/>
        <dbReference type="ChEBI" id="CHEBI:15377"/>
        <dbReference type="ChEBI" id="CHEBI:29985"/>
        <dbReference type="ChEBI" id="CHEBI:30031"/>
        <dbReference type="ChEBI" id="CHEBI:58763"/>
        <dbReference type="EC" id="3.5.1.96"/>
    </reaction>
</comment>
<accession>A0A4R6M7U0</accession>
<sequence>MLYPNNDFLKYTLENPENCDHNVGVFNHFDVIKDAPGVLRFEPNLTAKPVEDAKPISLVLSTGIHGNETGPMELVNDVVKDILNTKLRLAVRLLVIVGNPYAALKGTRFCDVNLNRLFLGAYEKYSGLEVARAIELERCVTQFFEKAPQEHVRLHYDLHTAIRGSKYKKFAVHPFVSKRHYDPSQFSFLTACGIDALLLSHQPTTTFSYYSYAMHGAHAFTVELGKVQPFGCNDLSELKHIDAGLRALIEKACLVQSDEKPMKVFKIIDALIKDSENYRLNIDAEAENFTLFDKGTVLAQSEKGMYQIEQAGDAIVFPNTNIPLGQRAGLVVREVKNKDLFCEPRVGA</sequence>
<dbReference type="GO" id="GO:0009017">
    <property type="term" value="F:succinylglutamate desuccinylase activity"/>
    <property type="evidence" value="ECO:0007669"/>
    <property type="project" value="UniProtKB-UniRule"/>
</dbReference>
<proteinExistence type="inferred from homology"/>
<dbReference type="CDD" id="cd03855">
    <property type="entry name" value="M14_ASTE"/>
    <property type="match status" value="1"/>
</dbReference>
<dbReference type="Proteomes" id="UP000294656">
    <property type="component" value="Unassembled WGS sequence"/>
</dbReference>
<comment type="function">
    <text evidence="5">Transforms N(2)-succinylglutamate into succinate and glutamate.</text>
</comment>
<dbReference type="Pfam" id="PF24827">
    <property type="entry name" value="AstE_AspA_cat"/>
    <property type="match status" value="1"/>
</dbReference>
<dbReference type="Gene3D" id="3.40.630.10">
    <property type="entry name" value="Zn peptidases"/>
    <property type="match status" value="1"/>
</dbReference>
<reference evidence="9 10" key="1">
    <citation type="submission" date="2019-03" db="EMBL/GenBank/DDBJ databases">
        <title>Genomic Encyclopedia of Type Strains, Phase III (KMG-III): the genomes of soil and plant-associated and newly described type strains.</title>
        <authorList>
            <person name="Whitman W."/>
        </authorList>
    </citation>
    <scope>NUCLEOTIDE SEQUENCE [LARGE SCALE GENOMIC DNA]</scope>
    <source>
        <strain evidence="9 10">CECT 7378</strain>
    </source>
</reference>
<dbReference type="PIRSF" id="PIRSF017020">
    <property type="entry name" value="AstE"/>
    <property type="match status" value="1"/>
</dbReference>
<name>A0A4R6M7U0_9GAMM</name>
<evidence type="ECO:0000259" key="7">
    <source>
        <dbReference type="Pfam" id="PF04952"/>
    </source>
</evidence>
<dbReference type="InterPro" id="IPR050178">
    <property type="entry name" value="AspA/AstE_fam"/>
</dbReference>
<evidence type="ECO:0000256" key="4">
    <source>
        <dbReference type="ARBA" id="ARBA00022833"/>
    </source>
</evidence>
<dbReference type="Pfam" id="PF04952">
    <property type="entry name" value="AstE_AspA_hybrid"/>
    <property type="match status" value="1"/>
</dbReference>
<comment type="pathway">
    <text evidence="5">Amino-acid degradation; L-arginine degradation via AST pathway; L-glutamate and succinate from L-arginine: step 5/5.</text>
</comment>
<dbReference type="PANTHER" id="PTHR15162">
    <property type="entry name" value="ASPARTOACYLASE"/>
    <property type="match status" value="1"/>
</dbReference>
<dbReference type="RefSeq" id="WP_133504499.1">
    <property type="nucleotide sequence ID" value="NZ_SNXC01000014.1"/>
</dbReference>
<organism evidence="9 10">
    <name type="scientific">Marinomonas balearica</name>
    <dbReference type="NCBI Taxonomy" id="491947"/>
    <lineage>
        <taxon>Bacteria</taxon>
        <taxon>Pseudomonadati</taxon>
        <taxon>Pseudomonadota</taxon>
        <taxon>Gammaproteobacteria</taxon>
        <taxon>Oceanospirillales</taxon>
        <taxon>Oceanospirillaceae</taxon>
        <taxon>Marinomonas</taxon>
    </lineage>
</organism>
<keyword evidence="2 5" id="KW-0479">Metal-binding</keyword>
<evidence type="ECO:0000313" key="10">
    <source>
        <dbReference type="Proteomes" id="UP000294656"/>
    </source>
</evidence>
<keyword evidence="1 5" id="KW-0056">Arginine metabolism</keyword>
<dbReference type="HAMAP" id="MF_00767">
    <property type="entry name" value="Arg_catab_AstE"/>
    <property type="match status" value="1"/>
</dbReference>
<dbReference type="GO" id="GO:0019545">
    <property type="term" value="P:L-arginine catabolic process to succinate"/>
    <property type="evidence" value="ECO:0007669"/>
    <property type="project" value="UniProtKB-UniRule"/>
</dbReference>